<keyword evidence="8" id="KW-1185">Reference proteome</keyword>
<feature type="domain" description="WRKY" evidence="6">
    <location>
        <begin position="131"/>
        <end position="188"/>
    </location>
</feature>
<dbReference type="InterPro" id="IPR044810">
    <property type="entry name" value="WRKY_plant"/>
</dbReference>
<sequence>MMVEADSLVKGKLDNSISQSNCVATSKNNKTLKVKEESNVREGKENELMSIVSALLSLKTMGKVHKDELEQKSKAKKRKKTVLVSSISSKNDEICPGSNTGHVSIKRSPHCRSSWVNKTIRVPATNLKSADKFSWRSNGTKQLVGLSHLRRYYRCSYKECSVHKIVDQDPNDPSMLIVNYNGEHNHTI</sequence>
<evidence type="ECO:0000313" key="7">
    <source>
        <dbReference type="EMBL" id="KAF3339877.1"/>
    </source>
</evidence>
<protein>
    <submittedName>
        <fullName evidence="7">Putative WRKY transcription factor 11</fullName>
    </submittedName>
</protein>
<dbReference type="EMBL" id="SWLB01000003">
    <property type="protein sequence ID" value="KAF3339877.1"/>
    <property type="molecule type" value="Genomic_DNA"/>
</dbReference>
<gene>
    <name evidence="7" type="ORF">FCM35_KLT15648</name>
</gene>
<keyword evidence="2" id="KW-0805">Transcription regulation</keyword>
<keyword evidence="3" id="KW-0238">DNA-binding</keyword>
<dbReference type="Gene3D" id="2.20.25.80">
    <property type="entry name" value="WRKY domain"/>
    <property type="match status" value="1"/>
</dbReference>
<dbReference type="Pfam" id="PF03106">
    <property type="entry name" value="WRKY"/>
    <property type="match status" value="1"/>
</dbReference>
<dbReference type="GO" id="GO:0000976">
    <property type="term" value="F:transcription cis-regulatory region binding"/>
    <property type="evidence" value="ECO:0007669"/>
    <property type="project" value="TreeGrafter"/>
</dbReference>
<accession>A0A833RI08</accession>
<dbReference type="InterPro" id="IPR003657">
    <property type="entry name" value="WRKY_dom"/>
</dbReference>
<comment type="caution">
    <text evidence="7">The sequence shown here is derived from an EMBL/GenBank/DDBJ whole genome shotgun (WGS) entry which is preliminary data.</text>
</comment>
<evidence type="ECO:0000256" key="5">
    <source>
        <dbReference type="ARBA" id="ARBA00023242"/>
    </source>
</evidence>
<evidence type="ECO:0000256" key="2">
    <source>
        <dbReference type="ARBA" id="ARBA00023015"/>
    </source>
</evidence>
<dbReference type="PANTHER" id="PTHR32096:SF18">
    <property type="entry name" value="DISEASE RESISTANCE PROTEIN RRS1B-RELATED"/>
    <property type="match status" value="1"/>
</dbReference>
<dbReference type="AlphaFoldDB" id="A0A833RI08"/>
<dbReference type="PANTHER" id="PTHR32096">
    <property type="entry name" value="WRKY TRANSCRIPTION FACTOR 30-RELATED-RELATED"/>
    <property type="match status" value="1"/>
</dbReference>
<evidence type="ECO:0000256" key="1">
    <source>
        <dbReference type="ARBA" id="ARBA00004123"/>
    </source>
</evidence>
<evidence type="ECO:0000259" key="6">
    <source>
        <dbReference type="PROSITE" id="PS50811"/>
    </source>
</evidence>
<dbReference type="SMART" id="SM00774">
    <property type="entry name" value="WRKY"/>
    <property type="match status" value="1"/>
</dbReference>
<dbReference type="PROSITE" id="PS50811">
    <property type="entry name" value="WRKY"/>
    <property type="match status" value="1"/>
</dbReference>
<proteinExistence type="predicted"/>
<comment type="subcellular location">
    <subcellularLocation>
        <location evidence="1">Nucleus</location>
    </subcellularLocation>
</comment>
<organism evidence="7 8">
    <name type="scientific">Carex littledalei</name>
    <dbReference type="NCBI Taxonomy" id="544730"/>
    <lineage>
        <taxon>Eukaryota</taxon>
        <taxon>Viridiplantae</taxon>
        <taxon>Streptophyta</taxon>
        <taxon>Embryophyta</taxon>
        <taxon>Tracheophyta</taxon>
        <taxon>Spermatophyta</taxon>
        <taxon>Magnoliopsida</taxon>
        <taxon>Liliopsida</taxon>
        <taxon>Poales</taxon>
        <taxon>Cyperaceae</taxon>
        <taxon>Cyperoideae</taxon>
        <taxon>Cariceae</taxon>
        <taxon>Carex</taxon>
        <taxon>Carex subgen. Euthyceras</taxon>
    </lineage>
</organism>
<evidence type="ECO:0000256" key="3">
    <source>
        <dbReference type="ARBA" id="ARBA00023125"/>
    </source>
</evidence>
<dbReference type="SUPFAM" id="SSF118290">
    <property type="entry name" value="WRKY DNA-binding domain"/>
    <property type="match status" value="1"/>
</dbReference>
<keyword evidence="5" id="KW-0539">Nucleus</keyword>
<evidence type="ECO:0000256" key="4">
    <source>
        <dbReference type="ARBA" id="ARBA00023163"/>
    </source>
</evidence>
<dbReference type="Proteomes" id="UP000623129">
    <property type="component" value="Unassembled WGS sequence"/>
</dbReference>
<name>A0A833RI08_9POAL</name>
<dbReference type="InterPro" id="IPR036576">
    <property type="entry name" value="WRKY_dom_sf"/>
</dbReference>
<reference evidence="7" key="1">
    <citation type="submission" date="2020-01" db="EMBL/GenBank/DDBJ databases">
        <title>Genome sequence of Kobresia littledalei, the first chromosome-level genome in the family Cyperaceae.</title>
        <authorList>
            <person name="Qu G."/>
        </authorList>
    </citation>
    <scope>NUCLEOTIDE SEQUENCE</scope>
    <source>
        <strain evidence="7">C.B.Clarke</strain>
        <tissue evidence="7">Leaf</tissue>
    </source>
</reference>
<keyword evidence="4" id="KW-0804">Transcription</keyword>
<dbReference type="GO" id="GO:0005634">
    <property type="term" value="C:nucleus"/>
    <property type="evidence" value="ECO:0007669"/>
    <property type="project" value="UniProtKB-SubCell"/>
</dbReference>
<evidence type="ECO:0000313" key="8">
    <source>
        <dbReference type="Proteomes" id="UP000623129"/>
    </source>
</evidence>
<dbReference type="GO" id="GO:0003700">
    <property type="term" value="F:DNA-binding transcription factor activity"/>
    <property type="evidence" value="ECO:0007669"/>
    <property type="project" value="InterPro"/>
</dbReference>